<feature type="domain" description="ArsA HSP20-like" evidence="3">
    <location>
        <begin position="305"/>
        <end position="362"/>
    </location>
</feature>
<sequence length="363" mass="40169">MALILTFLGKSASGCSTVAIATAKKLAASGSRVLLVSQDSTPSFDALLNMPAQSFPTEIEPNFELVNLKSSQLLSEIWTEFKDLEAKYLKFPTFKSIYGQELGILPGMDEALALNALRKYQEGGTYDVIIYDGNNTFHTLRMFGIPGILNWYLERFRQIFTESDLGKTLVPLIQPLISTILNTSWTLDDLDKVSSDNILQEGNVALKDSNRVAAYLITTEDKAAIATAKYFWGGAYQVGLSVKGVIINQSSELSVGKYFDFGQLESFSLPKKVGNNWKPLIEALPDFLDKSSTPLSIDIDTVTSQIKIFLPGFEKKQVKLTQSVSELTIEAGDQRRKIYLPNSLTGKVVKSAKFRNNYLVVSL</sequence>
<keyword evidence="4" id="KW-0378">Hydrolase</keyword>
<dbReference type="Gene3D" id="3.40.50.300">
    <property type="entry name" value="P-loop containing nucleotide triphosphate hydrolases"/>
    <property type="match status" value="1"/>
</dbReference>
<accession>A0A086CI12</accession>
<comment type="similarity">
    <text evidence="1">Belongs to the arsA ATPase family.</text>
</comment>
<dbReference type="STRING" id="1527444.ucyna2_00204"/>
<proteinExistence type="inferred from homology"/>
<name>A0A086CI12_9CHRO</name>
<dbReference type="EMBL" id="JPSP01000002">
    <property type="protein sequence ID" value="KFF41826.1"/>
    <property type="molecule type" value="Genomic_DNA"/>
</dbReference>
<dbReference type="PANTHER" id="PTHR43868:SF1">
    <property type="entry name" value="P-LOOP CONTAINING NUCLEOSIDE TRIPHOSPHATE HYDROLASES SUPERFAMILY PROTEIN"/>
    <property type="match status" value="1"/>
</dbReference>
<feature type="domain" description="ArsA/GET3 Anion-transporting ATPase-like" evidence="2">
    <location>
        <begin position="4"/>
        <end position="249"/>
    </location>
</feature>
<dbReference type="Pfam" id="PF02374">
    <property type="entry name" value="ArsA_ATPase"/>
    <property type="match status" value="1"/>
</dbReference>
<dbReference type="InterPro" id="IPR025723">
    <property type="entry name" value="ArsA/GET3_ATPase-like"/>
</dbReference>
<dbReference type="InterPro" id="IPR027417">
    <property type="entry name" value="P-loop_NTPase"/>
</dbReference>
<dbReference type="InterPro" id="IPR040612">
    <property type="entry name" value="ArsA_HSP20-like"/>
</dbReference>
<dbReference type="SUPFAM" id="SSF52540">
    <property type="entry name" value="P-loop containing nucleoside triphosphate hydrolases"/>
    <property type="match status" value="1"/>
</dbReference>
<dbReference type="eggNOG" id="COG0003">
    <property type="taxonomic scope" value="Bacteria"/>
</dbReference>
<organism evidence="4 5">
    <name type="scientific">Candidatus Atelocyanobacterium thalassa isolate SIO64986</name>
    <dbReference type="NCBI Taxonomy" id="1527444"/>
    <lineage>
        <taxon>Bacteria</taxon>
        <taxon>Bacillati</taxon>
        <taxon>Cyanobacteriota</taxon>
        <taxon>Cyanophyceae</taxon>
        <taxon>Oscillatoriophycideae</taxon>
        <taxon>Chroococcales</taxon>
        <taxon>Aphanothecaceae</taxon>
        <taxon>Candidatus Atelocyanobacterium</taxon>
        <taxon>Candidatus Atelocyanobacterium thalassae</taxon>
    </lineage>
</organism>
<dbReference type="Pfam" id="PF17886">
    <property type="entry name" value="ArsA_HSP20"/>
    <property type="match status" value="1"/>
</dbReference>
<dbReference type="AlphaFoldDB" id="A0A086CI12"/>
<reference evidence="4 5" key="1">
    <citation type="submission" date="2014-08" db="EMBL/GenBank/DDBJ databases">
        <title>Comparative genomics reveals surprising divergence of two closely related strains of uncultivated UCYN-A cyanobacteria.</title>
        <authorList>
            <person name="Bombar D."/>
            <person name="Heller P."/>
            <person name="Sanchez-Baracaldo P."/>
            <person name="Carter B.J."/>
            <person name="Zert J.P."/>
        </authorList>
    </citation>
    <scope>NUCLEOTIDE SEQUENCE [LARGE SCALE GENOMIC DNA]</scope>
</reference>
<evidence type="ECO:0000256" key="1">
    <source>
        <dbReference type="ARBA" id="ARBA00011040"/>
    </source>
</evidence>
<evidence type="ECO:0000313" key="5">
    <source>
        <dbReference type="Proteomes" id="UP000028922"/>
    </source>
</evidence>
<dbReference type="Proteomes" id="UP000028922">
    <property type="component" value="Unassembled WGS sequence"/>
</dbReference>
<dbReference type="Gene3D" id="2.60.40.790">
    <property type="match status" value="1"/>
</dbReference>
<gene>
    <name evidence="4" type="ORF">ucyna2_00204</name>
</gene>
<protein>
    <submittedName>
        <fullName evidence="4">Arsenite efflux ATP-binding protein ArsA</fullName>
        <ecNumber evidence="4">3.6.3.16</ecNumber>
    </submittedName>
</protein>
<dbReference type="GO" id="GO:0016787">
    <property type="term" value="F:hydrolase activity"/>
    <property type="evidence" value="ECO:0007669"/>
    <property type="project" value="UniProtKB-KW"/>
</dbReference>
<comment type="caution">
    <text evidence="4">The sequence shown here is derived from an EMBL/GenBank/DDBJ whole genome shotgun (WGS) entry which is preliminary data.</text>
</comment>
<dbReference type="InterPro" id="IPR053262">
    <property type="entry name" value="ArsA_ATPase-like"/>
</dbReference>
<dbReference type="GO" id="GO:0005524">
    <property type="term" value="F:ATP binding"/>
    <property type="evidence" value="ECO:0007669"/>
    <property type="project" value="UniProtKB-KW"/>
</dbReference>
<evidence type="ECO:0000313" key="4">
    <source>
        <dbReference type="EMBL" id="KFF41826.1"/>
    </source>
</evidence>
<dbReference type="PATRIC" id="fig|1527444.3.peg.197"/>
<dbReference type="PANTHER" id="PTHR43868">
    <property type="entry name" value="OS02G0711200 PROTEIN"/>
    <property type="match status" value="1"/>
</dbReference>
<keyword evidence="4" id="KW-0067">ATP-binding</keyword>
<evidence type="ECO:0000259" key="2">
    <source>
        <dbReference type="Pfam" id="PF02374"/>
    </source>
</evidence>
<keyword evidence="4" id="KW-0547">Nucleotide-binding</keyword>
<dbReference type="InterPro" id="IPR008978">
    <property type="entry name" value="HSP20-like_chaperone"/>
</dbReference>
<dbReference type="EC" id="3.6.3.16" evidence="4"/>
<evidence type="ECO:0000259" key="3">
    <source>
        <dbReference type="Pfam" id="PF17886"/>
    </source>
</evidence>
<dbReference type="CDD" id="cd02035">
    <property type="entry name" value="ArsA"/>
    <property type="match status" value="1"/>
</dbReference>
<dbReference type="CDD" id="cd00298">
    <property type="entry name" value="ACD_sHsps_p23-like"/>
    <property type="match status" value="1"/>
</dbReference>